<evidence type="ECO:0000313" key="16">
    <source>
        <dbReference type="Proteomes" id="UP000244925"/>
    </source>
</evidence>
<evidence type="ECO:0000256" key="2">
    <source>
        <dbReference type="ARBA" id="ARBA00004496"/>
    </source>
</evidence>
<evidence type="ECO:0000256" key="11">
    <source>
        <dbReference type="ARBA" id="ARBA00030128"/>
    </source>
</evidence>
<dbReference type="FunFam" id="3.30.63.10:FF:000005">
    <property type="entry name" value="Guanylate kinase"/>
    <property type="match status" value="1"/>
</dbReference>
<evidence type="ECO:0000256" key="4">
    <source>
        <dbReference type="ARBA" id="ARBA00012961"/>
    </source>
</evidence>
<dbReference type="GO" id="GO:0005524">
    <property type="term" value="F:ATP binding"/>
    <property type="evidence" value="ECO:0007669"/>
    <property type="project" value="UniProtKB-UniRule"/>
</dbReference>
<keyword evidence="9 13" id="KW-0418">Kinase</keyword>
<evidence type="ECO:0000256" key="7">
    <source>
        <dbReference type="ARBA" id="ARBA00022679"/>
    </source>
</evidence>
<evidence type="ECO:0000256" key="3">
    <source>
        <dbReference type="ARBA" id="ARBA00005790"/>
    </source>
</evidence>
<name>A0A2V1IXI6_9BACT</name>
<proteinExistence type="inferred from homology"/>
<evidence type="ECO:0000313" key="15">
    <source>
        <dbReference type="EMBL" id="PWB09739.1"/>
    </source>
</evidence>
<dbReference type="SMART" id="SM00072">
    <property type="entry name" value="GuKc"/>
    <property type="match status" value="1"/>
</dbReference>
<keyword evidence="8 13" id="KW-0547">Nucleotide-binding</keyword>
<evidence type="ECO:0000256" key="12">
    <source>
        <dbReference type="ARBA" id="ARBA00048594"/>
    </source>
</evidence>
<dbReference type="SUPFAM" id="SSF52540">
    <property type="entry name" value="P-loop containing nucleoside triphosphate hydrolases"/>
    <property type="match status" value="1"/>
</dbReference>
<dbReference type="NCBIfam" id="TIGR03263">
    <property type="entry name" value="guanyl_kin"/>
    <property type="match status" value="1"/>
</dbReference>
<dbReference type="PANTHER" id="PTHR23117">
    <property type="entry name" value="GUANYLATE KINASE-RELATED"/>
    <property type="match status" value="1"/>
</dbReference>
<organism evidence="15 16">
    <name type="scientific">Paramuribaculum intestinale</name>
    <dbReference type="NCBI Taxonomy" id="2094151"/>
    <lineage>
        <taxon>Bacteria</taxon>
        <taxon>Pseudomonadati</taxon>
        <taxon>Bacteroidota</taxon>
        <taxon>Bacteroidia</taxon>
        <taxon>Bacteroidales</taxon>
        <taxon>Muribaculaceae</taxon>
        <taxon>Paramuribaculum</taxon>
    </lineage>
</organism>
<evidence type="ECO:0000256" key="1">
    <source>
        <dbReference type="ARBA" id="ARBA00003531"/>
    </source>
</evidence>
<dbReference type="EC" id="2.7.4.8" evidence="4 13"/>
<dbReference type="Proteomes" id="UP000244925">
    <property type="component" value="Unassembled WGS sequence"/>
</dbReference>
<keyword evidence="10 13" id="KW-0067">ATP-binding</keyword>
<evidence type="ECO:0000259" key="14">
    <source>
        <dbReference type="PROSITE" id="PS50052"/>
    </source>
</evidence>
<evidence type="ECO:0000256" key="10">
    <source>
        <dbReference type="ARBA" id="ARBA00022840"/>
    </source>
</evidence>
<dbReference type="EMBL" id="PUBV01000001">
    <property type="protein sequence ID" value="PWB09739.1"/>
    <property type="molecule type" value="Genomic_DNA"/>
</dbReference>
<dbReference type="GO" id="GO:0005829">
    <property type="term" value="C:cytosol"/>
    <property type="evidence" value="ECO:0007669"/>
    <property type="project" value="TreeGrafter"/>
</dbReference>
<comment type="subcellular location">
    <subcellularLocation>
        <location evidence="2 13">Cytoplasm</location>
    </subcellularLocation>
</comment>
<protein>
    <recommendedName>
        <fullName evidence="5 13">Guanylate kinase</fullName>
        <ecNumber evidence="4 13">2.7.4.8</ecNumber>
    </recommendedName>
    <alternativeName>
        <fullName evidence="11 13">GMP kinase</fullName>
    </alternativeName>
</protein>
<dbReference type="HAMAP" id="MF_00328">
    <property type="entry name" value="Guanylate_kinase"/>
    <property type="match status" value="1"/>
</dbReference>
<dbReference type="AlphaFoldDB" id="A0A2V1IXI6"/>
<feature type="binding site" evidence="13">
    <location>
        <begin position="10"/>
        <end position="17"/>
    </location>
    <ligand>
        <name>ATP</name>
        <dbReference type="ChEBI" id="CHEBI:30616"/>
    </ligand>
</feature>
<comment type="catalytic activity">
    <reaction evidence="12 13">
        <text>GMP + ATP = GDP + ADP</text>
        <dbReference type="Rhea" id="RHEA:20780"/>
        <dbReference type="ChEBI" id="CHEBI:30616"/>
        <dbReference type="ChEBI" id="CHEBI:58115"/>
        <dbReference type="ChEBI" id="CHEBI:58189"/>
        <dbReference type="ChEBI" id="CHEBI:456216"/>
        <dbReference type="EC" id="2.7.4.8"/>
    </reaction>
</comment>
<dbReference type="CDD" id="cd00071">
    <property type="entry name" value="GMPK"/>
    <property type="match status" value="1"/>
</dbReference>
<dbReference type="PANTHER" id="PTHR23117:SF13">
    <property type="entry name" value="GUANYLATE KINASE"/>
    <property type="match status" value="1"/>
</dbReference>
<feature type="domain" description="Guanylate kinase-like" evidence="14">
    <location>
        <begin position="3"/>
        <end position="184"/>
    </location>
</feature>
<sequence>MEGKIIIVSAPSGCGKSTIINRLLQKGEIDMKFSVSATNRQPREGEVHGVSYWFLTDEEFRQAIADDNFVEYEEVYPGRFYGTLKSEVERRCREGHNVVLDIDVKGGVNVKRMYGERALALFIEPPSIDALRVRLEGRGTESPEAISQRLGKAEYELSFAPSYDIRIVNDDLDKAVADTEKAIKQFVGA</sequence>
<evidence type="ECO:0000256" key="9">
    <source>
        <dbReference type="ARBA" id="ARBA00022777"/>
    </source>
</evidence>
<dbReference type="GO" id="GO:0004385">
    <property type="term" value="F:GMP kinase activity"/>
    <property type="evidence" value="ECO:0007669"/>
    <property type="project" value="UniProtKB-UniRule"/>
</dbReference>
<gene>
    <name evidence="13" type="primary">gmk</name>
    <name evidence="15" type="ORF">C5O25_00605</name>
</gene>
<keyword evidence="7 13" id="KW-0808">Transferase</keyword>
<keyword evidence="16" id="KW-1185">Reference proteome</keyword>
<dbReference type="RefSeq" id="WP_107034791.1">
    <property type="nucleotide sequence ID" value="NZ_CAONGC010000017.1"/>
</dbReference>
<dbReference type="InterPro" id="IPR008144">
    <property type="entry name" value="Guanylate_kin-like_dom"/>
</dbReference>
<dbReference type="GeneID" id="93424260"/>
<comment type="function">
    <text evidence="1 13">Essential for recycling GMP and indirectly, cGMP.</text>
</comment>
<evidence type="ECO:0000256" key="8">
    <source>
        <dbReference type="ARBA" id="ARBA00022741"/>
    </source>
</evidence>
<comment type="similarity">
    <text evidence="3 13">Belongs to the guanylate kinase family.</text>
</comment>
<dbReference type="InterPro" id="IPR008145">
    <property type="entry name" value="GK/Ca_channel_bsu"/>
</dbReference>
<dbReference type="PROSITE" id="PS50052">
    <property type="entry name" value="GUANYLATE_KINASE_2"/>
    <property type="match status" value="1"/>
</dbReference>
<accession>A0A2V1IXI6</accession>
<evidence type="ECO:0000256" key="6">
    <source>
        <dbReference type="ARBA" id="ARBA00022490"/>
    </source>
</evidence>
<evidence type="ECO:0000256" key="13">
    <source>
        <dbReference type="HAMAP-Rule" id="MF_00328"/>
    </source>
</evidence>
<keyword evidence="6 13" id="KW-0963">Cytoplasm</keyword>
<dbReference type="Pfam" id="PF00625">
    <property type="entry name" value="Guanylate_kin"/>
    <property type="match status" value="1"/>
</dbReference>
<comment type="caution">
    <text evidence="15">The sequence shown here is derived from an EMBL/GenBank/DDBJ whole genome shotgun (WGS) entry which is preliminary data.</text>
</comment>
<evidence type="ECO:0000256" key="5">
    <source>
        <dbReference type="ARBA" id="ARBA00016296"/>
    </source>
</evidence>
<dbReference type="Gene3D" id="3.30.63.10">
    <property type="entry name" value="Guanylate Kinase phosphate binding domain"/>
    <property type="match status" value="1"/>
</dbReference>
<reference evidence="16" key="1">
    <citation type="submission" date="2018-02" db="EMBL/GenBank/DDBJ databases">
        <authorList>
            <person name="Clavel T."/>
            <person name="Strowig T."/>
        </authorList>
    </citation>
    <scope>NUCLEOTIDE SEQUENCE [LARGE SCALE GENOMIC DNA]</scope>
    <source>
        <strain evidence="16">DSM 100764</strain>
    </source>
</reference>
<dbReference type="InterPro" id="IPR017665">
    <property type="entry name" value="Guanylate_kinase"/>
</dbReference>
<dbReference type="Gene3D" id="3.40.50.300">
    <property type="entry name" value="P-loop containing nucleotide triphosphate hydrolases"/>
    <property type="match status" value="1"/>
</dbReference>
<dbReference type="InterPro" id="IPR027417">
    <property type="entry name" value="P-loop_NTPase"/>
</dbReference>